<proteinExistence type="predicted"/>
<gene>
    <name evidence="3" type="ORF">QJS04_geneDACA010113</name>
</gene>
<accession>A0AAV9BEP6</accession>
<evidence type="ECO:0000259" key="2">
    <source>
        <dbReference type="PROSITE" id="PS50089"/>
    </source>
</evidence>
<dbReference type="EMBL" id="JAUJYN010000003">
    <property type="protein sequence ID" value="KAK1275100.1"/>
    <property type="molecule type" value="Genomic_DNA"/>
</dbReference>
<protein>
    <recommendedName>
        <fullName evidence="2">RING-type domain-containing protein</fullName>
    </recommendedName>
</protein>
<dbReference type="InterPro" id="IPR013083">
    <property type="entry name" value="Znf_RING/FYVE/PHD"/>
</dbReference>
<reference evidence="3" key="2">
    <citation type="submission" date="2023-06" db="EMBL/GenBank/DDBJ databases">
        <authorList>
            <person name="Ma L."/>
            <person name="Liu K.-W."/>
            <person name="Li Z."/>
            <person name="Hsiao Y.-Y."/>
            <person name="Qi Y."/>
            <person name="Fu T."/>
            <person name="Tang G."/>
            <person name="Zhang D."/>
            <person name="Sun W.-H."/>
            <person name="Liu D.-K."/>
            <person name="Li Y."/>
            <person name="Chen G.-Z."/>
            <person name="Liu X.-D."/>
            <person name="Liao X.-Y."/>
            <person name="Jiang Y.-T."/>
            <person name="Yu X."/>
            <person name="Hao Y."/>
            <person name="Huang J."/>
            <person name="Zhao X.-W."/>
            <person name="Ke S."/>
            <person name="Chen Y.-Y."/>
            <person name="Wu W.-L."/>
            <person name="Hsu J.-L."/>
            <person name="Lin Y.-F."/>
            <person name="Huang M.-D."/>
            <person name="Li C.-Y."/>
            <person name="Huang L."/>
            <person name="Wang Z.-W."/>
            <person name="Zhao X."/>
            <person name="Zhong W.-Y."/>
            <person name="Peng D.-H."/>
            <person name="Ahmad S."/>
            <person name="Lan S."/>
            <person name="Zhang J.-S."/>
            <person name="Tsai W.-C."/>
            <person name="Van De Peer Y."/>
            <person name="Liu Z.-J."/>
        </authorList>
    </citation>
    <scope>NUCLEOTIDE SEQUENCE</scope>
    <source>
        <strain evidence="3">SCP</strain>
        <tissue evidence="3">Leaves</tissue>
    </source>
</reference>
<organism evidence="3 4">
    <name type="scientific">Acorus gramineus</name>
    <name type="common">Dwarf sweet flag</name>
    <dbReference type="NCBI Taxonomy" id="55184"/>
    <lineage>
        <taxon>Eukaryota</taxon>
        <taxon>Viridiplantae</taxon>
        <taxon>Streptophyta</taxon>
        <taxon>Embryophyta</taxon>
        <taxon>Tracheophyta</taxon>
        <taxon>Spermatophyta</taxon>
        <taxon>Magnoliopsida</taxon>
        <taxon>Liliopsida</taxon>
        <taxon>Acoraceae</taxon>
        <taxon>Acorus</taxon>
    </lineage>
</organism>
<keyword evidence="1" id="KW-0863">Zinc-finger</keyword>
<dbReference type="PROSITE" id="PS50089">
    <property type="entry name" value="ZF_RING_2"/>
    <property type="match status" value="1"/>
</dbReference>
<dbReference type="Proteomes" id="UP001179952">
    <property type="component" value="Unassembled WGS sequence"/>
</dbReference>
<sequence length="59" mass="6834">MECVICLEDLRIGDRCRILPNCRHEFHDPCIVRWLKTRAVTCPICRASAQVQHVNDSIV</sequence>
<comment type="caution">
    <text evidence="3">The sequence shown here is derived from an EMBL/GenBank/DDBJ whole genome shotgun (WGS) entry which is preliminary data.</text>
</comment>
<keyword evidence="1" id="KW-0479">Metal-binding</keyword>
<dbReference type="Gene3D" id="3.30.40.10">
    <property type="entry name" value="Zinc/RING finger domain, C3HC4 (zinc finger)"/>
    <property type="match status" value="1"/>
</dbReference>
<keyword evidence="1" id="KW-0862">Zinc</keyword>
<reference evidence="3" key="1">
    <citation type="journal article" date="2023" name="Nat. Commun.">
        <title>Diploid and tetraploid genomes of Acorus and the evolution of monocots.</title>
        <authorList>
            <person name="Ma L."/>
            <person name="Liu K.W."/>
            <person name="Li Z."/>
            <person name="Hsiao Y.Y."/>
            <person name="Qi Y."/>
            <person name="Fu T."/>
            <person name="Tang G.D."/>
            <person name="Zhang D."/>
            <person name="Sun W.H."/>
            <person name="Liu D.K."/>
            <person name="Li Y."/>
            <person name="Chen G.Z."/>
            <person name="Liu X.D."/>
            <person name="Liao X.Y."/>
            <person name="Jiang Y.T."/>
            <person name="Yu X."/>
            <person name="Hao Y."/>
            <person name="Huang J."/>
            <person name="Zhao X.W."/>
            <person name="Ke S."/>
            <person name="Chen Y.Y."/>
            <person name="Wu W.L."/>
            <person name="Hsu J.L."/>
            <person name="Lin Y.F."/>
            <person name="Huang M.D."/>
            <person name="Li C.Y."/>
            <person name="Huang L."/>
            <person name="Wang Z.W."/>
            <person name="Zhao X."/>
            <person name="Zhong W.Y."/>
            <person name="Peng D.H."/>
            <person name="Ahmad S."/>
            <person name="Lan S."/>
            <person name="Zhang J.S."/>
            <person name="Tsai W.C."/>
            <person name="Van de Peer Y."/>
            <person name="Liu Z.J."/>
        </authorList>
    </citation>
    <scope>NUCLEOTIDE SEQUENCE</scope>
    <source>
        <strain evidence="3">SCP</strain>
    </source>
</reference>
<dbReference type="InterPro" id="IPR001841">
    <property type="entry name" value="Znf_RING"/>
</dbReference>
<dbReference type="PANTHER" id="PTHR45676:SF159">
    <property type="entry name" value="RING-H2 FINGER PROTEIN ATL51"/>
    <property type="match status" value="1"/>
</dbReference>
<dbReference type="Pfam" id="PF13639">
    <property type="entry name" value="zf-RING_2"/>
    <property type="match status" value="1"/>
</dbReference>
<keyword evidence="4" id="KW-1185">Reference proteome</keyword>
<dbReference type="GO" id="GO:0016567">
    <property type="term" value="P:protein ubiquitination"/>
    <property type="evidence" value="ECO:0007669"/>
    <property type="project" value="TreeGrafter"/>
</dbReference>
<dbReference type="PANTHER" id="PTHR45676">
    <property type="entry name" value="RING-H2 FINGER PROTEIN ATL51-RELATED"/>
    <property type="match status" value="1"/>
</dbReference>
<dbReference type="SUPFAM" id="SSF57850">
    <property type="entry name" value="RING/U-box"/>
    <property type="match status" value="1"/>
</dbReference>
<dbReference type="SMART" id="SM00184">
    <property type="entry name" value="RING"/>
    <property type="match status" value="1"/>
</dbReference>
<dbReference type="GO" id="GO:0008270">
    <property type="term" value="F:zinc ion binding"/>
    <property type="evidence" value="ECO:0007669"/>
    <property type="project" value="UniProtKB-KW"/>
</dbReference>
<dbReference type="AlphaFoldDB" id="A0AAV9BEP6"/>
<name>A0AAV9BEP6_ACOGR</name>
<evidence type="ECO:0000313" key="3">
    <source>
        <dbReference type="EMBL" id="KAK1275100.1"/>
    </source>
</evidence>
<feature type="domain" description="RING-type" evidence="2">
    <location>
        <begin position="3"/>
        <end position="46"/>
    </location>
</feature>
<evidence type="ECO:0000313" key="4">
    <source>
        <dbReference type="Proteomes" id="UP001179952"/>
    </source>
</evidence>
<evidence type="ECO:0000256" key="1">
    <source>
        <dbReference type="PROSITE-ProRule" id="PRU00175"/>
    </source>
</evidence>